<keyword evidence="2" id="KW-0808">Transferase</keyword>
<dbReference type="PANTHER" id="PTHR30582:SF33">
    <property type="entry name" value="EXPORTED PROTEIN"/>
    <property type="match status" value="1"/>
</dbReference>
<feature type="active site" description="Proton donor/acceptor" evidence="6">
    <location>
        <position position="417"/>
    </location>
</feature>
<dbReference type="InterPro" id="IPR050979">
    <property type="entry name" value="LD-transpeptidase"/>
</dbReference>
<dbReference type="Gene3D" id="3.10.20.800">
    <property type="match status" value="1"/>
</dbReference>
<evidence type="ECO:0000313" key="9">
    <source>
        <dbReference type="EMBL" id="MBM6753907.1"/>
    </source>
</evidence>
<reference evidence="9 10" key="1">
    <citation type="journal article" date="2021" name="Sci. Rep.">
        <title>The distribution of antibiotic resistance genes in chicken gut microbiota commensals.</title>
        <authorList>
            <person name="Juricova H."/>
            <person name="Matiasovicova J."/>
            <person name="Kubasova T."/>
            <person name="Cejkova D."/>
            <person name="Rychlik I."/>
        </authorList>
    </citation>
    <scope>NUCLEOTIDE SEQUENCE [LARGE SCALE GENOMIC DNA]</scope>
    <source>
        <strain evidence="9 10">An810</strain>
    </source>
</reference>
<proteinExistence type="predicted"/>
<evidence type="ECO:0000256" key="2">
    <source>
        <dbReference type="ARBA" id="ARBA00022679"/>
    </source>
</evidence>
<dbReference type="Pfam" id="PF03734">
    <property type="entry name" value="YkuD"/>
    <property type="match status" value="1"/>
</dbReference>
<dbReference type="Proteomes" id="UP000776629">
    <property type="component" value="Unassembled WGS sequence"/>
</dbReference>
<dbReference type="RefSeq" id="WP_204776303.1">
    <property type="nucleotide sequence ID" value="NZ_JACJJQ010000013.1"/>
</dbReference>
<evidence type="ECO:0000256" key="4">
    <source>
        <dbReference type="ARBA" id="ARBA00022984"/>
    </source>
</evidence>
<feature type="transmembrane region" description="Helical" evidence="7">
    <location>
        <begin position="7"/>
        <end position="27"/>
    </location>
</feature>
<dbReference type="EMBL" id="JACJJQ010000013">
    <property type="protein sequence ID" value="MBM6753907.1"/>
    <property type="molecule type" value="Genomic_DNA"/>
</dbReference>
<organism evidence="9 10">
    <name type="scientific">Limosilactobacillus alvi</name>
    <dbReference type="NCBI Taxonomy" id="990412"/>
    <lineage>
        <taxon>Bacteria</taxon>
        <taxon>Bacillati</taxon>
        <taxon>Bacillota</taxon>
        <taxon>Bacilli</taxon>
        <taxon>Lactobacillales</taxon>
        <taxon>Lactobacillaceae</taxon>
        <taxon>Limosilactobacillus</taxon>
    </lineage>
</organism>
<evidence type="ECO:0000313" key="10">
    <source>
        <dbReference type="Proteomes" id="UP000776629"/>
    </source>
</evidence>
<keyword evidence="7" id="KW-0472">Membrane</keyword>
<accession>A0ABS2EP78</accession>
<gene>
    <name evidence="9" type="ORF">H5993_03915</name>
</gene>
<dbReference type="PROSITE" id="PS52029">
    <property type="entry name" value="LD_TPASE"/>
    <property type="match status" value="1"/>
</dbReference>
<dbReference type="SUPFAM" id="SSF143985">
    <property type="entry name" value="L,D-transpeptidase pre-catalytic domain-like"/>
    <property type="match status" value="1"/>
</dbReference>
<evidence type="ECO:0000256" key="7">
    <source>
        <dbReference type="SAM" id="Phobius"/>
    </source>
</evidence>
<dbReference type="InterPro" id="IPR038054">
    <property type="entry name" value="LD_TPept-like_central_sf"/>
</dbReference>
<dbReference type="PANTHER" id="PTHR30582">
    <property type="entry name" value="L,D-TRANSPEPTIDASE"/>
    <property type="match status" value="1"/>
</dbReference>
<dbReference type="CDD" id="cd16913">
    <property type="entry name" value="YkuD_like"/>
    <property type="match status" value="1"/>
</dbReference>
<comment type="pathway">
    <text evidence="1 6">Cell wall biogenesis; peptidoglycan biosynthesis.</text>
</comment>
<dbReference type="InterPro" id="IPR038063">
    <property type="entry name" value="Transpep_catalytic_dom"/>
</dbReference>
<keyword evidence="5 6" id="KW-0961">Cell wall biogenesis/degradation</keyword>
<evidence type="ECO:0000256" key="3">
    <source>
        <dbReference type="ARBA" id="ARBA00022960"/>
    </source>
</evidence>
<sequence length="462" mass="50935">MKKKQPWTWLGIGLVVVVLVGLGSGYYHHTYFNQNVKINGIKVSGLTVEQAYQKIKATKVTNRVYLNNHLVFDGKDSQPVYGKDAKKKLSQMLAKQASVLPSDKQYNFVLAPQNTNKLVEADMKATLEFRLGQLNEGKKLPVDAKAVWHNNKVSVIEAKQGTALDQEQVLKDFAKEKFAPTIRLTAKVKKPLSSQSTTVQKEKQALKKLNNGSVKYQVAGHNYQVKATEVIKEATYQNGKYQFTPIKAATVIQKINAEQATLGKKFKFKTHDGKVITTAADGDYGWKIMTSRAADTIGNAIVKKQASVDAKADIYGQGYDTRGIGYGVTQNDGLGNTYAEVSIADQHAWFYRDGKLVASADVVTGKHSTGDDTPKGVWYIMYQQMHTTLRGTGDNGKPYASPVTYWSPFTLSGCGFHDASWRHNWSSSAYLNDGSNGCVNMHPADAGTAFKALSVKEPVIIY</sequence>
<evidence type="ECO:0000259" key="8">
    <source>
        <dbReference type="PROSITE" id="PS52029"/>
    </source>
</evidence>
<keyword evidence="7" id="KW-1133">Transmembrane helix</keyword>
<name>A0ABS2EP78_9LACO</name>
<feature type="active site" description="Nucleophile" evidence="6">
    <location>
        <position position="438"/>
    </location>
</feature>
<evidence type="ECO:0000256" key="1">
    <source>
        <dbReference type="ARBA" id="ARBA00004752"/>
    </source>
</evidence>
<keyword evidence="4 6" id="KW-0573">Peptidoglycan synthesis</keyword>
<dbReference type="InterPro" id="IPR005490">
    <property type="entry name" value="LD_TPept_cat_dom"/>
</dbReference>
<protein>
    <submittedName>
        <fullName evidence="9">L,D-transpeptidase</fullName>
    </submittedName>
</protein>
<keyword evidence="3 6" id="KW-0133">Cell shape</keyword>
<dbReference type="Gene3D" id="2.40.440.10">
    <property type="entry name" value="L,D-transpeptidase catalytic domain-like"/>
    <property type="match status" value="1"/>
</dbReference>
<comment type="caution">
    <text evidence="9">The sequence shown here is derived from an EMBL/GenBank/DDBJ whole genome shotgun (WGS) entry which is preliminary data.</text>
</comment>
<feature type="domain" description="L,D-TPase catalytic" evidence="8">
    <location>
        <begin position="337"/>
        <end position="462"/>
    </location>
</feature>
<keyword evidence="7" id="KW-0812">Transmembrane</keyword>
<evidence type="ECO:0000256" key="6">
    <source>
        <dbReference type="PROSITE-ProRule" id="PRU01373"/>
    </source>
</evidence>
<keyword evidence="10" id="KW-1185">Reference proteome</keyword>
<dbReference type="SUPFAM" id="SSF141523">
    <property type="entry name" value="L,D-transpeptidase catalytic domain-like"/>
    <property type="match status" value="1"/>
</dbReference>
<evidence type="ECO:0000256" key="5">
    <source>
        <dbReference type="ARBA" id="ARBA00023316"/>
    </source>
</evidence>